<evidence type="ECO:0000256" key="1">
    <source>
        <dbReference type="ARBA" id="ARBA00005495"/>
    </source>
</evidence>
<dbReference type="Proteomes" id="UP000030672">
    <property type="component" value="Unassembled WGS sequence"/>
</dbReference>
<name>A0A074VP56_AURM1</name>
<organism evidence="6 7">
    <name type="scientific">Aureobasidium melanogenum (strain CBS 110374)</name>
    <name type="common">Aureobasidium pullulans var. melanogenum</name>
    <dbReference type="NCBI Taxonomy" id="1043003"/>
    <lineage>
        <taxon>Eukaryota</taxon>
        <taxon>Fungi</taxon>
        <taxon>Dikarya</taxon>
        <taxon>Ascomycota</taxon>
        <taxon>Pezizomycotina</taxon>
        <taxon>Dothideomycetes</taxon>
        <taxon>Dothideomycetidae</taxon>
        <taxon>Dothideales</taxon>
        <taxon>Saccotheciaceae</taxon>
        <taxon>Aureobasidium</taxon>
    </lineage>
</organism>
<dbReference type="RefSeq" id="XP_040879296.1">
    <property type="nucleotide sequence ID" value="XM_041026510.1"/>
</dbReference>
<dbReference type="Pfam" id="PF04828">
    <property type="entry name" value="GFA"/>
    <property type="match status" value="1"/>
</dbReference>
<dbReference type="GeneID" id="63919883"/>
<keyword evidence="3" id="KW-0862">Zinc</keyword>
<dbReference type="PANTHER" id="PTHR33337">
    <property type="entry name" value="GFA DOMAIN-CONTAINING PROTEIN"/>
    <property type="match status" value="1"/>
</dbReference>
<dbReference type="AlphaFoldDB" id="A0A074VP56"/>
<evidence type="ECO:0000256" key="4">
    <source>
        <dbReference type="ARBA" id="ARBA00023239"/>
    </source>
</evidence>
<evidence type="ECO:0000256" key="3">
    <source>
        <dbReference type="ARBA" id="ARBA00022833"/>
    </source>
</evidence>
<dbReference type="PANTHER" id="PTHR33337:SF30">
    <property type="entry name" value="DUF636 DOMAIN PROTEIN (AFU_ORTHOLOGUE AFUA_1G03180)"/>
    <property type="match status" value="1"/>
</dbReference>
<evidence type="ECO:0000313" key="6">
    <source>
        <dbReference type="EMBL" id="KEQ62273.1"/>
    </source>
</evidence>
<dbReference type="GO" id="GO:0016846">
    <property type="term" value="F:carbon-sulfur lyase activity"/>
    <property type="evidence" value="ECO:0007669"/>
    <property type="project" value="InterPro"/>
</dbReference>
<reference evidence="6 7" key="1">
    <citation type="journal article" date="2014" name="BMC Genomics">
        <title>Genome sequencing of four Aureobasidium pullulans varieties: biotechnological potential, stress tolerance, and description of new species.</title>
        <authorList>
            <person name="Gostin Ar C."/>
            <person name="Ohm R.A."/>
            <person name="Kogej T."/>
            <person name="Sonjak S."/>
            <person name="Turk M."/>
            <person name="Zajc J."/>
            <person name="Zalar P."/>
            <person name="Grube M."/>
            <person name="Sun H."/>
            <person name="Han J."/>
            <person name="Sharma A."/>
            <person name="Chiniquy J."/>
            <person name="Ngan C.Y."/>
            <person name="Lipzen A."/>
            <person name="Barry K."/>
            <person name="Grigoriev I.V."/>
            <person name="Gunde-Cimerman N."/>
        </authorList>
    </citation>
    <scope>NUCLEOTIDE SEQUENCE [LARGE SCALE GENOMIC DNA]</scope>
    <source>
        <strain evidence="6 7">CBS 110374</strain>
    </source>
</reference>
<dbReference type="InterPro" id="IPR006913">
    <property type="entry name" value="CENP-V/GFA"/>
</dbReference>
<evidence type="ECO:0000313" key="7">
    <source>
        <dbReference type="Proteomes" id="UP000030672"/>
    </source>
</evidence>
<dbReference type="Gene3D" id="3.90.1590.10">
    <property type="entry name" value="glutathione-dependent formaldehyde- activating enzyme (gfa)"/>
    <property type="match status" value="1"/>
</dbReference>
<dbReference type="STRING" id="1043003.A0A074VP56"/>
<dbReference type="PROSITE" id="PS51891">
    <property type="entry name" value="CENP_V_GFA"/>
    <property type="match status" value="1"/>
</dbReference>
<dbReference type="EMBL" id="KL584835">
    <property type="protein sequence ID" value="KEQ62273.1"/>
    <property type="molecule type" value="Genomic_DNA"/>
</dbReference>
<dbReference type="HOGENOM" id="CLU_055491_3_6_1"/>
<evidence type="ECO:0000259" key="5">
    <source>
        <dbReference type="PROSITE" id="PS51891"/>
    </source>
</evidence>
<evidence type="ECO:0000256" key="2">
    <source>
        <dbReference type="ARBA" id="ARBA00022723"/>
    </source>
</evidence>
<gene>
    <name evidence="6" type="ORF">M437DRAFT_75903</name>
</gene>
<sequence length="140" mass="15378">MYTGSCFCKNIKIELSGQPHAIAICHCTDCRKISGSAYSYNFIVAASDYKVHGSPAETLKTADSGNKVKNYYCKDCGSSLYGGAVAESGQVERVAMRAGVFDDLKGMQECKPSLEIYTKQRLEWLKPIDGCMQFEGMPSF</sequence>
<keyword evidence="2" id="KW-0479">Metal-binding</keyword>
<dbReference type="SUPFAM" id="SSF51316">
    <property type="entry name" value="Mss4-like"/>
    <property type="match status" value="1"/>
</dbReference>
<accession>A0A074VP56</accession>
<dbReference type="InterPro" id="IPR011057">
    <property type="entry name" value="Mss4-like_sf"/>
</dbReference>
<dbReference type="GO" id="GO:0046872">
    <property type="term" value="F:metal ion binding"/>
    <property type="evidence" value="ECO:0007669"/>
    <property type="project" value="UniProtKB-KW"/>
</dbReference>
<proteinExistence type="inferred from homology"/>
<keyword evidence="4" id="KW-0456">Lyase</keyword>
<protein>
    <submittedName>
        <fullName evidence="6">DUF636 domain protein</fullName>
    </submittedName>
</protein>
<comment type="similarity">
    <text evidence="1">Belongs to the Gfa family.</text>
</comment>
<feature type="domain" description="CENP-V/GFA" evidence="5">
    <location>
        <begin position="2"/>
        <end position="118"/>
    </location>
</feature>
<keyword evidence="7" id="KW-1185">Reference proteome</keyword>